<evidence type="ECO:0000313" key="1">
    <source>
        <dbReference type="EMBL" id="KAB2349732.1"/>
    </source>
</evidence>
<gene>
    <name evidence="1" type="ORF">F8566_13405</name>
</gene>
<protein>
    <submittedName>
        <fullName evidence="1">Uncharacterized protein</fullName>
    </submittedName>
</protein>
<proteinExistence type="predicted"/>
<comment type="caution">
    <text evidence="1">The sequence shown here is derived from an EMBL/GenBank/DDBJ whole genome shotgun (WGS) entry which is preliminary data.</text>
</comment>
<evidence type="ECO:0000313" key="2">
    <source>
        <dbReference type="Proteomes" id="UP000468735"/>
    </source>
</evidence>
<dbReference type="RefSeq" id="WP_151560502.1">
    <property type="nucleotide sequence ID" value="NZ_WBMT01000005.1"/>
</dbReference>
<dbReference type="OrthoDB" id="4196808at2"/>
<reference evidence="1 2" key="1">
    <citation type="submission" date="2019-09" db="EMBL/GenBank/DDBJ databases">
        <title>Actinomadura physcomitrii sp. nov., a novel actinomycete isolated from moss [Physcomitrium sphaericum (Ludw) Fuernr].</title>
        <authorList>
            <person name="Zhuang X."/>
            <person name="Liu C."/>
        </authorList>
    </citation>
    <scope>NUCLEOTIDE SEQUENCE [LARGE SCALE GENOMIC DNA]</scope>
    <source>
        <strain evidence="1 2">HMC1</strain>
    </source>
</reference>
<keyword evidence="2" id="KW-1185">Reference proteome</keyword>
<dbReference type="Proteomes" id="UP000468735">
    <property type="component" value="Unassembled WGS sequence"/>
</dbReference>
<accession>A0A6H9Z2H3</accession>
<organism evidence="1 2">
    <name type="scientific">Actinomadura rudentiformis</name>
    <dbReference type="NCBI Taxonomy" id="359158"/>
    <lineage>
        <taxon>Bacteria</taxon>
        <taxon>Bacillati</taxon>
        <taxon>Actinomycetota</taxon>
        <taxon>Actinomycetes</taxon>
        <taxon>Streptosporangiales</taxon>
        <taxon>Thermomonosporaceae</taxon>
        <taxon>Actinomadura</taxon>
    </lineage>
</organism>
<sequence length="203" mass="22791">MGFFNSVPEDEDEVARPSWRGPDDTVMGAILPLNLVLGANEGAAVALREIIVHPEGGMLDIYAVARRADASARQWKAIRSSMNSGCERAEYTNAAKRSLRLGVLFRDGSRATTVDCPVDLRFSDDDEEPRPPILGLWRHAEDLSTDEHEYVSMRYWLWLWPLPPSEPFKLIVEWPAAGLEESAVEIDGAAVSELTAYTRNYWR</sequence>
<dbReference type="EMBL" id="WBMT01000005">
    <property type="protein sequence ID" value="KAB2349732.1"/>
    <property type="molecule type" value="Genomic_DNA"/>
</dbReference>
<dbReference type="AlphaFoldDB" id="A0A6H9Z2H3"/>
<name>A0A6H9Z2H3_9ACTN</name>